<proteinExistence type="predicted"/>
<dbReference type="HOGENOM" id="CLU_1853283_0_0_10"/>
<gene>
    <name evidence="2" type="ORF">HMPREF0673_00269</name>
</gene>
<name>G6AUI4_9BACT</name>
<evidence type="ECO:0000256" key="1">
    <source>
        <dbReference type="SAM" id="MobiDB-lite"/>
    </source>
</evidence>
<evidence type="ECO:0000313" key="2">
    <source>
        <dbReference type="EMBL" id="EHJ41912.1"/>
    </source>
</evidence>
<dbReference type="Proteomes" id="UP000004407">
    <property type="component" value="Unassembled WGS sequence"/>
</dbReference>
<feature type="compositionally biased region" description="Basic and acidic residues" evidence="1">
    <location>
        <begin position="26"/>
        <end position="46"/>
    </location>
</feature>
<organism evidence="2 3">
    <name type="scientific">Leyella stercorea DSM 18206</name>
    <dbReference type="NCBI Taxonomy" id="1002367"/>
    <lineage>
        <taxon>Bacteria</taxon>
        <taxon>Pseudomonadati</taxon>
        <taxon>Bacteroidota</taxon>
        <taxon>Bacteroidia</taxon>
        <taxon>Bacteroidales</taxon>
        <taxon>Prevotellaceae</taxon>
        <taxon>Leyella</taxon>
    </lineage>
</organism>
<dbReference type="GeneID" id="78336152"/>
<dbReference type="RefSeq" id="WP_007897051.1">
    <property type="nucleotide sequence ID" value="NZ_JH379361.1"/>
</dbReference>
<reference evidence="2 3" key="1">
    <citation type="submission" date="2011-08" db="EMBL/GenBank/DDBJ databases">
        <authorList>
            <person name="Weinstock G."/>
            <person name="Sodergren E."/>
            <person name="Clifton S."/>
            <person name="Fulton L."/>
            <person name="Fulton B."/>
            <person name="Courtney L."/>
            <person name="Fronick C."/>
            <person name="Harrison M."/>
            <person name="Strong C."/>
            <person name="Farmer C."/>
            <person name="Delahaunty K."/>
            <person name="Markovic C."/>
            <person name="Hall O."/>
            <person name="Minx P."/>
            <person name="Tomlinson C."/>
            <person name="Mitreva M."/>
            <person name="Hou S."/>
            <person name="Chen J."/>
            <person name="Wollam A."/>
            <person name="Pepin K.H."/>
            <person name="Johnson M."/>
            <person name="Bhonagiri V."/>
            <person name="Zhang X."/>
            <person name="Suruliraj S."/>
            <person name="Warren W."/>
            <person name="Chinwalla A."/>
            <person name="Mardis E.R."/>
            <person name="Wilson R.K."/>
        </authorList>
    </citation>
    <scope>NUCLEOTIDE SEQUENCE [LARGE SCALE GENOMIC DNA]</scope>
    <source>
        <strain evidence="2 3">DSM 18206</strain>
    </source>
</reference>
<accession>G6AUI4</accession>
<evidence type="ECO:0000313" key="3">
    <source>
        <dbReference type="Proteomes" id="UP000004407"/>
    </source>
</evidence>
<feature type="compositionally biased region" description="Low complexity" evidence="1">
    <location>
        <begin position="1"/>
        <end position="15"/>
    </location>
</feature>
<dbReference type="AlphaFoldDB" id="G6AUI4"/>
<sequence length="138" mass="15842">MKQTTNNSKNTINKKANQKQVKKSKKAEANARRKVNKSWEKMEHTPRYRSASAKEVCDTITKKIEVEVLDGILLNLNIKSQAKPASVQNRILRRIVEKRQAQANHKKYGRTEDLTSVHVSITSTSHCMEAIRKKRFVA</sequence>
<feature type="region of interest" description="Disordered" evidence="1">
    <location>
        <begin position="1"/>
        <end position="54"/>
    </location>
</feature>
<feature type="compositionally biased region" description="Basic residues" evidence="1">
    <location>
        <begin position="16"/>
        <end position="25"/>
    </location>
</feature>
<protein>
    <submittedName>
        <fullName evidence="2">Uncharacterized protein</fullName>
    </submittedName>
</protein>
<dbReference type="PATRIC" id="fig|1002367.3.peg.214"/>
<dbReference type="EMBL" id="AFZZ01000037">
    <property type="protein sequence ID" value="EHJ41912.1"/>
    <property type="molecule type" value="Genomic_DNA"/>
</dbReference>
<comment type="caution">
    <text evidence="2">The sequence shown here is derived from an EMBL/GenBank/DDBJ whole genome shotgun (WGS) entry which is preliminary data.</text>
</comment>